<sequence>MELATVKIRWADGTQQKIWVILGHSNYEHTGPVSHEVVADLVISVARASLIAESHLPGQEAVRDLLASHLTAWKNQPDVPVEPIYVGSIGIEVEFPGNRSRSDAPYGPVVGTAAWFRALRMPSLPATP</sequence>
<dbReference type="EMBL" id="JAGINP010000033">
    <property type="protein sequence ID" value="MBP2296583.1"/>
    <property type="molecule type" value="Genomic_DNA"/>
</dbReference>
<evidence type="ECO:0000313" key="2">
    <source>
        <dbReference type="Proteomes" id="UP000781958"/>
    </source>
</evidence>
<dbReference type="Proteomes" id="UP000781958">
    <property type="component" value="Unassembled WGS sequence"/>
</dbReference>
<dbReference type="RefSeq" id="WP_144428130.1">
    <property type="nucleotide sequence ID" value="NZ_JAGINP010000033.1"/>
</dbReference>
<evidence type="ECO:0000313" key="1">
    <source>
        <dbReference type="EMBL" id="MBP2296583.1"/>
    </source>
</evidence>
<accession>A0ABS4SVI6</accession>
<proteinExistence type="predicted"/>
<name>A0ABS4SVI6_9PROT</name>
<protein>
    <submittedName>
        <fullName evidence="1">Uncharacterized protein</fullName>
    </submittedName>
</protein>
<gene>
    <name evidence="1" type="ORF">J2851_006401</name>
</gene>
<organism evidence="1 2">
    <name type="scientific">Azospirillum rugosum</name>
    <dbReference type="NCBI Taxonomy" id="416170"/>
    <lineage>
        <taxon>Bacteria</taxon>
        <taxon>Pseudomonadati</taxon>
        <taxon>Pseudomonadota</taxon>
        <taxon>Alphaproteobacteria</taxon>
        <taxon>Rhodospirillales</taxon>
        <taxon>Azospirillaceae</taxon>
        <taxon>Azospirillum</taxon>
    </lineage>
</organism>
<reference evidence="1 2" key="1">
    <citation type="submission" date="2021-03" db="EMBL/GenBank/DDBJ databases">
        <title>Genomic Encyclopedia of Type Strains, Phase III (KMG-III): the genomes of soil and plant-associated and newly described type strains.</title>
        <authorList>
            <person name="Whitman W."/>
        </authorList>
    </citation>
    <scope>NUCLEOTIDE SEQUENCE [LARGE SCALE GENOMIC DNA]</scope>
    <source>
        <strain evidence="1 2">IMMIB AFH-6</strain>
    </source>
</reference>
<keyword evidence="2" id="KW-1185">Reference proteome</keyword>
<comment type="caution">
    <text evidence="1">The sequence shown here is derived from an EMBL/GenBank/DDBJ whole genome shotgun (WGS) entry which is preliminary data.</text>
</comment>